<keyword evidence="9" id="KW-1185">Reference proteome</keyword>
<evidence type="ECO:0000313" key="8">
    <source>
        <dbReference type="EMBL" id="KAK7430313.1"/>
    </source>
</evidence>
<sequence length="393" mass="43815">MTTIAIYSLGISCLSIEKFVITEATRRAQNLAVVNLSGAATQAFRRTFWVLYSLEKMSSFYFGRSSAFIDIDIITPIPCIPESIFGTFDWFLTFARLSRLLSRALEGLFSPGVSRKEPEYYMSTIHQLSDDLDQWKASLPEDKQPGPFCSQYIFRKPVAGAAVLWTHYLYYSFRLILAKTYHQLAANTTDPAVLENKVKANDIMMNVSRSILELTPFIDVEPSTPLWVLAGIPILALFILFEEVINDPKHKDTASNLALLDIAGGHFSRIEYQSEGSLPGSLIAEFAYIAREYVNDINRDNSQHQKPSQSLPAGNMLGTGVQSDSTIPNPISDQSNAPMFQNLCGTMDSHSGGFYAVDKDMPVQDSWIPDSDLLLGINVMDIFSGFVPLPEFQ</sequence>
<dbReference type="CDD" id="cd12148">
    <property type="entry name" value="fungal_TF_MHR"/>
    <property type="match status" value="1"/>
</dbReference>
<evidence type="ECO:0000259" key="7">
    <source>
        <dbReference type="SMART" id="SM00906"/>
    </source>
</evidence>
<comment type="subcellular location">
    <subcellularLocation>
        <location evidence="1">Nucleus</location>
    </subcellularLocation>
</comment>
<proteinExistence type="predicted"/>
<evidence type="ECO:0000256" key="3">
    <source>
        <dbReference type="ARBA" id="ARBA00023125"/>
    </source>
</evidence>
<dbReference type="PANTHER" id="PTHR46910:SF37">
    <property type="entry name" value="ZN(II)2CYS6 TRANSCRIPTION FACTOR (EUROFUNG)"/>
    <property type="match status" value="1"/>
</dbReference>
<evidence type="ECO:0000256" key="2">
    <source>
        <dbReference type="ARBA" id="ARBA00023015"/>
    </source>
</evidence>
<keyword evidence="2" id="KW-0805">Transcription regulation</keyword>
<dbReference type="InterPro" id="IPR050987">
    <property type="entry name" value="AtrR-like"/>
</dbReference>
<accession>A0ABR1I9N7</accession>
<organism evidence="8 9">
    <name type="scientific">Neonectria magnoliae</name>
    <dbReference type="NCBI Taxonomy" id="2732573"/>
    <lineage>
        <taxon>Eukaryota</taxon>
        <taxon>Fungi</taxon>
        <taxon>Dikarya</taxon>
        <taxon>Ascomycota</taxon>
        <taxon>Pezizomycotina</taxon>
        <taxon>Sordariomycetes</taxon>
        <taxon>Hypocreomycetidae</taxon>
        <taxon>Hypocreales</taxon>
        <taxon>Nectriaceae</taxon>
        <taxon>Neonectria</taxon>
    </lineage>
</organism>
<keyword evidence="3" id="KW-0238">DNA-binding</keyword>
<keyword evidence="5" id="KW-0539">Nucleus</keyword>
<dbReference type="PANTHER" id="PTHR46910">
    <property type="entry name" value="TRANSCRIPTION FACTOR PDR1"/>
    <property type="match status" value="1"/>
</dbReference>
<protein>
    <recommendedName>
        <fullName evidence="7">Xylanolytic transcriptional activator regulatory domain-containing protein</fullName>
    </recommendedName>
</protein>
<name>A0ABR1I9N7_9HYPO</name>
<gene>
    <name evidence="8" type="ORF">QQZ08_003061</name>
</gene>
<evidence type="ECO:0000313" key="9">
    <source>
        <dbReference type="Proteomes" id="UP001498421"/>
    </source>
</evidence>
<evidence type="ECO:0000256" key="1">
    <source>
        <dbReference type="ARBA" id="ARBA00004123"/>
    </source>
</evidence>
<feature type="region of interest" description="Disordered" evidence="6">
    <location>
        <begin position="300"/>
        <end position="319"/>
    </location>
</feature>
<evidence type="ECO:0000256" key="4">
    <source>
        <dbReference type="ARBA" id="ARBA00023163"/>
    </source>
</evidence>
<keyword evidence="4" id="KW-0804">Transcription</keyword>
<dbReference type="EMBL" id="JAZAVK010000020">
    <property type="protein sequence ID" value="KAK7430313.1"/>
    <property type="molecule type" value="Genomic_DNA"/>
</dbReference>
<reference evidence="8 9" key="1">
    <citation type="journal article" date="2025" name="Microbiol. Resour. Announc.">
        <title>Draft genome sequences for Neonectria magnoliae and Neonectria punicea, canker pathogens of Liriodendron tulipifera and Acer saccharum in West Virginia.</title>
        <authorList>
            <person name="Petronek H.M."/>
            <person name="Kasson M.T."/>
            <person name="Metheny A.M."/>
            <person name="Stauder C.M."/>
            <person name="Lovett B."/>
            <person name="Lynch S.C."/>
            <person name="Garnas J.R."/>
            <person name="Kasson L.R."/>
            <person name="Stajich J.E."/>
        </authorList>
    </citation>
    <scope>NUCLEOTIDE SEQUENCE [LARGE SCALE GENOMIC DNA]</scope>
    <source>
        <strain evidence="8 9">NRRL 64651</strain>
    </source>
</reference>
<comment type="caution">
    <text evidence="8">The sequence shown here is derived from an EMBL/GenBank/DDBJ whole genome shotgun (WGS) entry which is preliminary data.</text>
</comment>
<feature type="domain" description="Xylanolytic transcriptional activator regulatory" evidence="7">
    <location>
        <begin position="17"/>
        <end position="84"/>
    </location>
</feature>
<dbReference type="Proteomes" id="UP001498421">
    <property type="component" value="Unassembled WGS sequence"/>
</dbReference>
<dbReference type="InterPro" id="IPR007219">
    <property type="entry name" value="XnlR_reg_dom"/>
</dbReference>
<dbReference type="Pfam" id="PF04082">
    <property type="entry name" value="Fungal_trans"/>
    <property type="match status" value="1"/>
</dbReference>
<evidence type="ECO:0000256" key="5">
    <source>
        <dbReference type="ARBA" id="ARBA00023242"/>
    </source>
</evidence>
<dbReference type="SMART" id="SM00906">
    <property type="entry name" value="Fungal_trans"/>
    <property type="match status" value="1"/>
</dbReference>
<evidence type="ECO:0000256" key="6">
    <source>
        <dbReference type="SAM" id="MobiDB-lite"/>
    </source>
</evidence>